<protein>
    <recommendedName>
        <fullName evidence="2">Dihydroorotate dehydrogenase electron transfer subunit iron-sulphur cluster binding domain-containing protein</fullName>
    </recommendedName>
</protein>
<evidence type="ECO:0000313" key="1">
    <source>
        <dbReference type="EMBL" id="HGS86453.1"/>
    </source>
</evidence>
<comment type="caution">
    <text evidence="1">The sequence shown here is derived from an EMBL/GenBank/DDBJ whole genome shotgun (WGS) entry which is preliminary data.</text>
</comment>
<proteinExistence type="predicted"/>
<dbReference type="EMBL" id="DSXR01000032">
    <property type="protein sequence ID" value="HGS86453.1"/>
    <property type="molecule type" value="Genomic_DNA"/>
</dbReference>
<reference evidence="1" key="1">
    <citation type="journal article" date="2020" name="mSystems">
        <title>Genome- and Community-Level Interaction Insights into Carbon Utilization and Element Cycling Functions of Hydrothermarchaeota in Hydrothermal Sediment.</title>
        <authorList>
            <person name="Zhou Z."/>
            <person name="Liu Y."/>
            <person name="Xu W."/>
            <person name="Pan J."/>
            <person name="Luo Z.H."/>
            <person name="Li M."/>
        </authorList>
    </citation>
    <scope>NUCLEOTIDE SEQUENCE [LARGE SCALE GENOMIC DNA]</scope>
    <source>
        <strain evidence="1">SpSt-556</strain>
    </source>
</reference>
<organism evidence="1">
    <name type="scientific">Bellilinea caldifistulae</name>
    <dbReference type="NCBI Taxonomy" id="360411"/>
    <lineage>
        <taxon>Bacteria</taxon>
        <taxon>Bacillati</taxon>
        <taxon>Chloroflexota</taxon>
        <taxon>Anaerolineae</taxon>
        <taxon>Anaerolineales</taxon>
        <taxon>Anaerolineaceae</taxon>
        <taxon>Bellilinea</taxon>
    </lineage>
</organism>
<gene>
    <name evidence="1" type="ORF">ENT17_02425</name>
</gene>
<name>A0A7C4Q2Q2_9CHLR</name>
<accession>A0A7C4Q2Q2</accession>
<evidence type="ECO:0008006" key="2">
    <source>
        <dbReference type="Google" id="ProtNLM"/>
    </source>
</evidence>
<sequence>MKSHFLIEQIFHSAVEGEVMIRLSSGEQLPFSAGQLWIGFHDPMADLLPTALYPAMDERGEWYLAGAIPSGWQAGGRLSIHGPIGRGFTLPRSSRRVACVSLDEGVHYLMPLMQQAVRQGAEIVFCGEHSPLRLPALIEVFSLNQREEWWQWADFIAVQGSLPAVAAFFKEIDEKFSFPSKKDGVEVMVRQPVYCAGMAECGVCALPARKGWLLACRKGVVFDYSQINWSVAGLVENQPG</sequence>
<dbReference type="AlphaFoldDB" id="A0A7C4Q2Q2"/>